<dbReference type="CDD" id="cd05466">
    <property type="entry name" value="PBP2_LTTR_substrate"/>
    <property type="match status" value="1"/>
</dbReference>
<dbReference type="SUPFAM" id="SSF46785">
    <property type="entry name" value="Winged helix' DNA-binding domain"/>
    <property type="match status" value="1"/>
</dbReference>
<dbReference type="InterPro" id="IPR005119">
    <property type="entry name" value="LysR_subst-bd"/>
</dbReference>
<dbReference type="Gene3D" id="1.10.10.10">
    <property type="entry name" value="Winged helix-like DNA-binding domain superfamily/Winged helix DNA-binding domain"/>
    <property type="match status" value="1"/>
</dbReference>
<comment type="similarity">
    <text evidence="1">Belongs to the LysR transcriptional regulatory family.</text>
</comment>
<dbReference type="FunFam" id="1.10.10.10:FF:000001">
    <property type="entry name" value="LysR family transcriptional regulator"/>
    <property type="match status" value="1"/>
</dbReference>
<dbReference type="InterPro" id="IPR000847">
    <property type="entry name" value="LysR_HTH_N"/>
</dbReference>
<keyword evidence="3" id="KW-0238">DNA-binding</keyword>
<dbReference type="RefSeq" id="WP_038698317.1">
    <property type="nucleotide sequence ID" value="NZ_CP009286.1"/>
</dbReference>
<evidence type="ECO:0000256" key="3">
    <source>
        <dbReference type="ARBA" id="ARBA00023125"/>
    </source>
</evidence>
<dbReference type="InterPro" id="IPR036388">
    <property type="entry name" value="WH-like_DNA-bd_sf"/>
</dbReference>
<keyword evidence="7" id="KW-1185">Reference proteome</keyword>
<accession>A0A089M1I2</accession>
<protein>
    <submittedName>
        <fullName evidence="6">LysR family transcriptional regulator</fullName>
    </submittedName>
</protein>
<dbReference type="Proteomes" id="UP000029507">
    <property type="component" value="Chromosome"/>
</dbReference>
<gene>
    <name evidence="6" type="ORF">PSTEL_21685</name>
</gene>
<dbReference type="PANTHER" id="PTHR30126">
    <property type="entry name" value="HTH-TYPE TRANSCRIPTIONAL REGULATOR"/>
    <property type="match status" value="1"/>
</dbReference>
<evidence type="ECO:0000256" key="2">
    <source>
        <dbReference type="ARBA" id="ARBA00023015"/>
    </source>
</evidence>
<sequence length="302" mass="33757">MFDDFDIFAAVVEQSSLNRASRQLNLSQPALSRKISKLEERLGVPLFNRFGKRLELTEVGRLAYTYALEQRQHRAKFLEAISKFKQGEPLSVTMGASLTTLQTTLPPLVNAYMEQYPAAELKLITGKTHEIVTSVREGRSEVGIIASATDEAGMRCVPLFEDRLRLVVAGHHPLAQLPRLEMEHLTGQPMVLFSKGSWYRRMTDDLFQRSGVQPDIRMEIDSFEAIIRLLPTIKAAALLPNSYLRPELLAGGGLASLHIRELEMTKRTTCMIYREPGDLSPAARSLIRVTEGVFQGGLPPVP</sequence>
<feature type="domain" description="HTH lysR-type" evidence="5">
    <location>
        <begin position="1"/>
        <end position="57"/>
    </location>
</feature>
<dbReference type="KEGG" id="pste:PSTEL_21685"/>
<dbReference type="InterPro" id="IPR036390">
    <property type="entry name" value="WH_DNA-bd_sf"/>
</dbReference>
<dbReference type="SUPFAM" id="SSF53850">
    <property type="entry name" value="Periplasmic binding protein-like II"/>
    <property type="match status" value="1"/>
</dbReference>
<dbReference type="OrthoDB" id="2659059at2"/>
<dbReference type="PANTHER" id="PTHR30126:SF40">
    <property type="entry name" value="HTH-TYPE TRANSCRIPTIONAL REGULATOR GLTR"/>
    <property type="match status" value="1"/>
</dbReference>
<dbReference type="GO" id="GO:0003700">
    <property type="term" value="F:DNA-binding transcription factor activity"/>
    <property type="evidence" value="ECO:0007669"/>
    <property type="project" value="InterPro"/>
</dbReference>
<dbReference type="Pfam" id="PF00126">
    <property type="entry name" value="HTH_1"/>
    <property type="match status" value="1"/>
</dbReference>
<organism evidence="6 7">
    <name type="scientific">Paenibacillus stellifer</name>
    <dbReference type="NCBI Taxonomy" id="169760"/>
    <lineage>
        <taxon>Bacteria</taxon>
        <taxon>Bacillati</taxon>
        <taxon>Bacillota</taxon>
        <taxon>Bacilli</taxon>
        <taxon>Bacillales</taxon>
        <taxon>Paenibacillaceae</taxon>
        <taxon>Paenibacillus</taxon>
    </lineage>
</organism>
<evidence type="ECO:0000256" key="4">
    <source>
        <dbReference type="ARBA" id="ARBA00023163"/>
    </source>
</evidence>
<dbReference type="GO" id="GO:0000976">
    <property type="term" value="F:transcription cis-regulatory region binding"/>
    <property type="evidence" value="ECO:0007669"/>
    <property type="project" value="TreeGrafter"/>
</dbReference>
<evidence type="ECO:0000256" key="1">
    <source>
        <dbReference type="ARBA" id="ARBA00009437"/>
    </source>
</evidence>
<dbReference type="Gene3D" id="3.40.190.290">
    <property type="match status" value="1"/>
</dbReference>
<dbReference type="HOGENOM" id="CLU_039613_6_1_9"/>
<proteinExistence type="inferred from homology"/>
<evidence type="ECO:0000313" key="7">
    <source>
        <dbReference type="Proteomes" id="UP000029507"/>
    </source>
</evidence>
<keyword evidence="2" id="KW-0805">Transcription regulation</keyword>
<dbReference type="AlphaFoldDB" id="A0A089M1I2"/>
<evidence type="ECO:0000259" key="5">
    <source>
        <dbReference type="PROSITE" id="PS50931"/>
    </source>
</evidence>
<dbReference type="PROSITE" id="PS50931">
    <property type="entry name" value="HTH_LYSR"/>
    <property type="match status" value="1"/>
</dbReference>
<name>A0A089M1I2_9BACL</name>
<dbReference type="STRING" id="169760.PSTEL_21685"/>
<keyword evidence="4" id="KW-0804">Transcription</keyword>
<dbReference type="PRINTS" id="PR00039">
    <property type="entry name" value="HTHLYSR"/>
</dbReference>
<dbReference type="EMBL" id="CP009286">
    <property type="protein sequence ID" value="AIQ65343.1"/>
    <property type="molecule type" value="Genomic_DNA"/>
</dbReference>
<dbReference type="Pfam" id="PF03466">
    <property type="entry name" value="LysR_substrate"/>
    <property type="match status" value="1"/>
</dbReference>
<evidence type="ECO:0000313" key="6">
    <source>
        <dbReference type="EMBL" id="AIQ65343.1"/>
    </source>
</evidence>
<reference evidence="6 7" key="1">
    <citation type="submission" date="2014-08" db="EMBL/GenBank/DDBJ databases">
        <title>Comparative genomics of the Paenibacillus odorifer group.</title>
        <authorList>
            <person name="den Bakker H.C."/>
            <person name="Tsai Y.-C."/>
            <person name="Martin N."/>
            <person name="Korlach J."/>
            <person name="Wiedmann M."/>
        </authorList>
    </citation>
    <scope>NUCLEOTIDE SEQUENCE [LARGE SCALE GENOMIC DNA]</scope>
    <source>
        <strain evidence="6 7">DSM 14472</strain>
    </source>
</reference>